<dbReference type="Pfam" id="PF06381">
    <property type="entry name" value="Phage_portal_3"/>
    <property type="match status" value="1"/>
</dbReference>
<sequence>MRGLTKDVAQSFYTPLDNMYSTGSGKDTWYDFGRVPVSHLDALSSKRVGALFTACNRPAVDIFDNDWEWVKRNDPDGDAIDIAKNKNLEKLQGWMDDLRFRRKLMDIVDYDARTGLSHLVVEKYLHEPRLSLNWQKQAPKTKPESFVTFSAFYMTPTNIYQPNHLDYDRSKWNFTGGLNGAFNINHSRVFVYEGIREPMSLRGIALGELCWTAWMCYLNIQYYILKGLAQLGTVTVGISVDREFPTTAETAQYLALLKTMRANNFYVLGRGAQLHVENAAAKLGSGIKDFMEFLKEDISAATVFPKNQMFGRAQGGGLEGAGAIVSKEDYVGSNLSPKQSKIKPDIMWILKNLCHFPGLEGIIPRFRIDLHKTQEQRFKEQLMKEQVSQTEMMTEQMELSQGLFKKQIKLQKEMADVQLKMLKENPEQLLQQSSEDEENLEKKPQQKPGAKDFTNDFAILKWRLDLLKTQYIQNDTLLKLINSNGKIIQSTLNNENEAFKRLYLRK</sequence>
<evidence type="ECO:0000313" key="2">
    <source>
        <dbReference type="EMBL" id="KKL88160.1"/>
    </source>
</evidence>
<comment type="caution">
    <text evidence="2">The sequence shown here is derived from an EMBL/GenBank/DDBJ whole genome shotgun (WGS) entry which is preliminary data.</text>
</comment>
<dbReference type="InterPro" id="IPR024459">
    <property type="entry name" value="Acb1-like_N"/>
</dbReference>
<dbReference type="AlphaFoldDB" id="A0A0F9I2T6"/>
<proteinExistence type="predicted"/>
<evidence type="ECO:0000259" key="1">
    <source>
        <dbReference type="Pfam" id="PF06381"/>
    </source>
</evidence>
<gene>
    <name evidence="2" type="ORF">LCGC14_1927490</name>
</gene>
<feature type="domain" description="Anti-CBASS protein Acb1-like N-terminal" evidence="1">
    <location>
        <begin position="54"/>
        <end position="316"/>
    </location>
</feature>
<organism evidence="2">
    <name type="scientific">marine sediment metagenome</name>
    <dbReference type="NCBI Taxonomy" id="412755"/>
    <lineage>
        <taxon>unclassified sequences</taxon>
        <taxon>metagenomes</taxon>
        <taxon>ecological metagenomes</taxon>
    </lineage>
</organism>
<protein>
    <recommendedName>
        <fullName evidence="1">Anti-CBASS protein Acb1-like N-terminal domain-containing protein</fullName>
    </recommendedName>
</protein>
<reference evidence="2" key="1">
    <citation type="journal article" date="2015" name="Nature">
        <title>Complex archaea that bridge the gap between prokaryotes and eukaryotes.</title>
        <authorList>
            <person name="Spang A."/>
            <person name="Saw J.H."/>
            <person name="Jorgensen S.L."/>
            <person name="Zaremba-Niedzwiedzka K."/>
            <person name="Martijn J."/>
            <person name="Lind A.E."/>
            <person name="van Eijk R."/>
            <person name="Schleper C."/>
            <person name="Guy L."/>
            <person name="Ettema T.J."/>
        </authorList>
    </citation>
    <scope>NUCLEOTIDE SEQUENCE</scope>
</reference>
<accession>A0A0F9I2T6</accession>
<dbReference type="EMBL" id="LAZR01020645">
    <property type="protein sequence ID" value="KKL88160.1"/>
    <property type="molecule type" value="Genomic_DNA"/>
</dbReference>
<name>A0A0F9I2T6_9ZZZZ</name>